<dbReference type="FunFam" id="1.10.510.10:FF:000240">
    <property type="entry name" value="Lectin-domain containing receptor kinase A4.3"/>
    <property type="match status" value="1"/>
</dbReference>
<evidence type="ECO:0000313" key="21">
    <source>
        <dbReference type="EMBL" id="PUZ70381.1"/>
    </source>
</evidence>
<dbReference type="GO" id="GO:0005886">
    <property type="term" value="C:plasma membrane"/>
    <property type="evidence" value="ECO:0007669"/>
    <property type="project" value="UniProtKB-SubCell"/>
</dbReference>
<evidence type="ECO:0000256" key="18">
    <source>
        <dbReference type="SAM" id="Phobius"/>
    </source>
</evidence>
<feature type="chain" id="PRO_5015493848" description="non-specific serine/threonine protein kinase" evidence="19">
    <location>
        <begin position="22"/>
        <end position="703"/>
    </location>
</feature>
<name>A0A2T7ERB8_9POAL</name>
<evidence type="ECO:0000256" key="10">
    <source>
        <dbReference type="ARBA" id="ARBA00022741"/>
    </source>
</evidence>
<evidence type="ECO:0000256" key="4">
    <source>
        <dbReference type="ARBA" id="ARBA00012513"/>
    </source>
</evidence>
<reference evidence="21 22" key="1">
    <citation type="submission" date="2018-04" db="EMBL/GenBank/DDBJ databases">
        <title>WGS assembly of Panicum hallii var. hallii HAL2.</title>
        <authorList>
            <person name="Lovell J."/>
            <person name="Jenkins J."/>
            <person name="Lowry D."/>
            <person name="Mamidi S."/>
            <person name="Sreedasyam A."/>
            <person name="Weng X."/>
            <person name="Barry K."/>
            <person name="Bonette J."/>
            <person name="Campitelli B."/>
            <person name="Daum C."/>
            <person name="Gordon S."/>
            <person name="Gould B."/>
            <person name="Lipzen A."/>
            <person name="MacQueen A."/>
            <person name="Palacio-Mejia J."/>
            <person name="Plott C."/>
            <person name="Shakirov E."/>
            <person name="Shu S."/>
            <person name="Yoshinaga Y."/>
            <person name="Zane M."/>
            <person name="Rokhsar D."/>
            <person name="Grimwood J."/>
            <person name="Schmutz J."/>
            <person name="Juenger T."/>
        </authorList>
    </citation>
    <scope>NUCLEOTIDE SEQUENCE [LARGE SCALE GENOMIC DNA]</scope>
    <source>
        <strain evidence="22">cv. HAL2</strain>
    </source>
</reference>
<evidence type="ECO:0000256" key="19">
    <source>
        <dbReference type="SAM" id="SignalP"/>
    </source>
</evidence>
<organism evidence="21 22">
    <name type="scientific">Panicum hallii var. hallii</name>
    <dbReference type="NCBI Taxonomy" id="1504633"/>
    <lineage>
        <taxon>Eukaryota</taxon>
        <taxon>Viridiplantae</taxon>
        <taxon>Streptophyta</taxon>
        <taxon>Embryophyta</taxon>
        <taxon>Tracheophyta</taxon>
        <taxon>Spermatophyta</taxon>
        <taxon>Magnoliopsida</taxon>
        <taxon>Liliopsida</taxon>
        <taxon>Poales</taxon>
        <taxon>Poaceae</taxon>
        <taxon>PACMAD clade</taxon>
        <taxon>Panicoideae</taxon>
        <taxon>Panicodae</taxon>
        <taxon>Paniceae</taxon>
        <taxon>Panicinae</taxon>
        <taxon>Panicum</taxon>
        <taxon>Panicum sect. Panicum</taxon>
    </lineage>
</organism>
<dbReference type="AlphaFoldDB" id="A0A2T7ERB8"/>
<comment type="similarity">
    <text evidence="2">In the N-terminal section; belongs to the leguminous lectin family.</text>
</comment>
<keyword evidence="14" id="KW-0675">Receptor</keyword>
<dbReference type="GO" id="GO:0005524">
    <property type="term" value="F:ATP binding"/>
    <property type="evidence" value="ECO:0007669"/>
    <property type="project" value="UniProtKB-UniRule"/>
</dbReference>
<keyword evidence="11 16" id="KW-0067">ATP-binding</keyword>
<gene>
    <name evidence="21" type="ORF">GQ55_2G225500</name>
</gene>
<evidence type="ECO:0000256" key="8">
    <source>
        <dbReference type="ARBA" id="ARBA00022729"/>
    </source>
</evidence>
<dbReference type="Gene3D" id="1.10.510.10">
    <property type="entry name" value="Transferase(Phosphotransferase) domain 1"/>
    <property type="match status" value="1"/>
</dbReference>
<feature type="compositionally biased region" description="Low complexity" evidence="17">
    <location>
        <begin position="279"/>
        <end position="292"/>
    </location>
</feature>
<keyword evidence="5" id="KW-1003">Cell membrane</keyword>
<keyword evidence="6" id="KW-0723">Serine/threonine-protein kinase</keyword>
<dbReference type="OrthoDB" id="3608at2759"/>
<feature type="transmembrane region" description="Helical" evidence="18">
    <location>
        <begin position="309"/>
        <end position="333"/>
    </location>
</feature>
<dbReference type="InterPro" id="IPR019825">
    <property type="entry name" value="Lectin_legB_Mn/Ca_BS"/>
</dbReference>
<evidence type="ECO:0000256" key="13">
    <source>
        <dbReference type="ARBA" id="ARBA00023136"/>
    </source>
</evidence>
<evidence type="ECO:0000256" key="16">
    <source>
        <dbReference type="PROSITE-ProRule" id="PRU10141"/>
    </source>
</evidence>
<dbReference type="PROSITE" id="PS50011">
    <property type="entry name" value="PROTEIN_KINASE_DOM"/>
    <property type="match status" value="1"/>
</dbReference>
<evidence type="ECO:0000256" key="15">
    <source>
        <dbReference type="ARBA" id="ARBA00023180"/>
    </source>
</evidence>
<evidence type="ECO:0000256" key="7">
    <source>
        <dbReference type="ARBA" id="ARBA00022692"/>
    </source>
</evidence>
<evidence type="ECO:0000256" key="1">
    <source>
        <dbReference type="ARBA" id="ARBA00004251"/>
    </source>
</evidence>
<proteinExistence type="inferred from homology"/>
<dbReference type="PROSITE" id="PS00107">
    <property type="entry name" value="PROTEIN_KINASE_ATP"/>
    <property type="match status" value="1"/>
</dbReference>
<dbReference type="GO" id="GO:0030246">
    <property type="term" value="F:carbohydrate binding"/>
    <property type="evidence" value="ECO:0007669"/>
    <property type="project" value="UniProtKB-KW"/>
</dbReference>
<feature type="region of interest" description="Disordered" evidence="17">
    <location>
        <begin position="269"/>
        <end position="295"/>
    </location>
</feature>
<feature type="signal peptide" evidence="19">
    <location>
        <begin position="1"/>
        <end position="21"/>
    </location>
</feature>
<dbReference type="PROSITE" id="PS00307">
    <property type="entry name" value="LECTIN_LEGUME_BETA"/>
    <property type="match status" value="1"/>
</dbReference>
<dbReference type="InterPro" id="IPR001220">
    <property type="entry name" value="Legume_lectin_dom"/>
</dbReference>
<evidence type="ECO:0000256" key="11">
    <source>
        <dbReference type="ARBA" id="ARBA00022840"/>
    </source>
</evidence>
<protein>
    <recommendedName>
        <fullName evidence="4">non-specific serine/threonine protein kinase</fullName>
        <ecNumber evidence="4">2.7.11.1</ecNumber>
    </recommendedName>
</protein>
<dbReference type="InterPro" id="IPR017441">
    <property type="entry name" value="Protein_kinase_ATP_BS"/>
</dbReference>
<feature type="domain" description="Protein kinase" evidence="20">
    <location>
        <begin position="383"/>
        <end position="672"/>
    </location>
</feature>
<evidence type="ECO:0000256" key="3">
    <source>
        <dbReference type="ARBA" id="ARBA00010217"/>
    </source>
</evidence>
<dbReference type="Gene3D" id="3.30.200.20">
    <property type="entry name" value="Phosphorylase Kinase, domain 1"/>
    <property type="match status" value="1"/>
</dbReference>
<dbReference type="InterPro" id="IPR011009">
    <property type="entry name" value="Kinase-like_dom_sf"/>
</dbReference>
<accession>A0A2T7ERB8</accession>
<keyword evidence="9" id="KW-0430">Lectin</keyword>
<dbReference type="PROSITE" id="PS00109">
    <property type="entry name" value="PROTEIN_KINASE_TYR"/>
    <property type="match status" value="1"/>
</dbReference>
<comment type="subcellular location">
    <subcellularLocation>
        <location evidence="1">Cell membrane</location>
        <topology evidence="1">Single-pass type I membrane protein</topology>
    </subcellularLocation>
</comment>
<dbReference type="SUPFAM" id="SSF49899">
    <property type="entry name" value="Concanavalin A-like lectins/glucanases"/>
    <property type="match status" value="1"/>
</dbReference>
<dbReference type="Proteomes" id="UP000244336">
    <property type="component" value="Chromosome 2"/>
</dbReference>
<dbReference type="GO" id="GO:0004674">
    <property type="term" value="F:protein serine/threonine kinase activity"/>
    <property type="evidence" value="ECO:0007669"/>
    <property type="project" value="UniProtKB-KW"/>
</dbReference>
<dbReference type="PANTHER" id="PTHR27007">
    <property type="match status" value="1"/>
</dbReference>
<dbReference type="Gramene" id="PUZ70381">
    <property type="protein sequence ID" value="PUZ70381"/>
    <property type="gene ID" value="GQ55_2G225500"/>
</dbReference>
<keyword evidence="13 18" id="KW-0472">Membrane</keyword>
<evidence type="ECO:0000256" key="17">
    <source>
        <dbReference type="SAM" id="MobiDB-lite"/>
    </source>
</evidence>
<dbReference type="InterPro" id="IPR050528">
    <property type="entry name" value="L-type_Lectin-RKs"/>
</dbReference>
<keyword evidence="12 18" id="KW-1133">Transmembrane helix</keyword>
<evidence type="ECO:0000256" key="2">
    <source>
        <dbReference type="ARBA" id="ARBA00008536"/>
    </source>
</evidence>
<dbReference type="InterPro" id="IPR000719">
    <property type="entry name" value="Prot_kinase_dom"/>
</dbReference>
<dbReference type="STRING" id="1504633.A0A2T7ERB8"/>
<keyword evidence="10 16" id="KW-0547">Nucleotide-binding</keyword>
<keyword evidence="7 18" id="KW-0812">Transmembrane</keyword>
<dbReference type="Gene3D" id="2.60.120.200">
    <property type="match status" value="1"/>
</dbReference>
<feature type="binding site" evidence="16">
    <location>
        <position position="412"/>
    </location>
    <ligand>
        <name>ATP</name>
        <dbReference type="ChEBI" id="CHEBI:30616"/>
    </ligand>
</feature>
<keyword evidence="22" id="KW-1185">Reference proteome</keyword>
<dbReference type="SUPFAM" id="SSF56112">
    <property type="entry name" value="Protein kinase-like (PK-like)"/>
    <property type="match status" value="1"/>
</dbReference>
<dbReference type="EMBL" id="CM009750">
    <property type="protein sequence ID" value="PUZ70381.1"/>
    <property type="molecule type" value="Genomic_DNA"/>
</dbReference>
<dbReference type="InterPro" id="IPR001245">
    <property type="entry name" value="Ser-Thr/Tyr_kinase_cat_dom"/>
</dbReference>
<sequence length="703" mass="76585">MPSIWVCYMLLSTLFLPLSTSLSFNFDFSQPGGYNAANFSFDGDTHYNFQAQVIELTKSDGNQGLDNSVGRASYAQPVHIWDEVTGELASFTTAFSIQILPDIINNHTAGDGMAFFLGHYLSRIPSVSGGGNLGLFTEGENSTNATGDNRVVAVEFDTFLNVNYDETSDNHMGIDTNSLISKEYTNTSVPGKNLTSGLVMTCRVTYVNSTKRLAADLQIGDVTYHVGTSADLSLLLPSVVAIGFSGATGVAFEQHRVLAWSFNSTLDRTPATAPPLPPSSAHAPSPSSSASSDNGHRGGGFFSKVSWKIAGPIVAVVVVLLVAALGGLLLCLLKPWAGRKREKFLASDYNKRGESQEPTSEEAPANIPRPFSYRELAKATNNFSVQNKLGEGGYAIVYKGQLKNPNRLVAIKNFKLVRQSTTERMKAFEDEVKVIIKVRQRHLVELVGWCIDEEKDIVSLVYELVSEGSLHEHLHKGRSWLSWPRRYQIILDLGCALRYLHAECTECVLHGDISASNILLDAKHGAKLADFGLARLMDHAMELKTTCNLAGTPGYIDPDFVDIGKRSRESDVYSFGIVLLETVTGRSPAAAAGDLVSPLLKWAWGIQRSSTILEAADPRLRHESTSDHQGQMERVLQVALWCAHTEPTQRPSIKEAMRALESRDVVIPHLTLPGFVAGPSNLVLDDMSCETSDSVISSATSRA</sequence>
<evidence type="ECO:0000256" key="12">
    <source>
        <dbReference type="ARBA" id="ARBA00022989"/>
    </source>
</evidence>
<dbReference type="Pfam" id="PF00139">
    <property type="entry name" value="Lectin_legB"/>
    <property type="match status" value="1"/>
</dbReference>
<evidence type="ECO:0000256" key="9">
    <source>
        <dbReference type="ARBA" id="ARBA00022734"/>
    </source>
</evidence>
<keyword evidence="8 19" id="KW-0732">Signal</keyword>
<dbReference type="Pfam" id="PF07714">
    <property type="entry name" value="PK_Tyr_Ser-Thr"/>
    <property type="match status" value="1"/>
</dbReference>
<evidence type="ECO:0000259" key="20">
    <source>
        <dbReference type="PROSITE" id="PS50011"/>
    </source>
</evidence>
<comment type="similarity">
    <text evidence="3">In the C-terminal section; belongs to the protein kinase superfamily. Ser/Thr protein kinase family.</text>
</comment>
<dbReference type="GO" id="GO:0002229">
    <property type="term" value="P:defense response to oomycetes"/>
    <property type="evidence" value="ECO:0007669"/>
    <property type="project" value="UniProtKB-ARBA"/>
</dbReference>
<evidence type="ECO:0000256" key="14">
    <source>
        <dbReference type="ARBA" id="ARBA00023170"/>
    </source>
</evidence>
<keyword evidence="6" id="KW-0418">Kinase</keyword>
<evidence type="ECO:0000256" key="6">
    <source>
        <dbReference type="ARBA" id="ARBA00022527"/>
    </source>
</evidence>
<keyword evidence="6" id="KW-0808">Transferase</keyword>
<evidence type="ECO:0000313" key="22">
    <source>
        <dbReference type="Proteomes" id="UP000244336"/>
    </source>
</evidence>
<keyword evidence="15" id="KW-0325">Glycoprotein</keyword>
<dbReference type="CDD" id="cd06899">
    <property type="entry name" value="lectin_legume_LecRK_Arcelin_ConA"/>
    <property type="match status" value="1"/>
</dbReference>
<dbReference type="InterPro" id="IPR008266">
    <property type="entry name" value="Tyr_kinase_AS"/>
</dbReference>
<dbReference type="EC" id="2.7.11.1" evidence="4"/>
<dbReference type="InterPro" id="IPR013320">
    <property type="entry name" value="ConA-like_dom_sf"/>
</dbReference>
<evidence type="ECO:0000256" key="5">
    <source>
        <dbReference type="ARBA" id="ARBA00022475"/>
    </source>
</evidence>